<accession>A0A1G6ATY6</accession>
<dbReference type="Pfam" id="PF01135">
    <property type="entry name" value="PCMT"/>
    <property type="match status" value="1"/>
</dbReference>
<keyword evidence="6 7" id="KW-0949">S-adenosyl-L-methionine</keyword>
<gene>
    <name evidence="7" type="primary">pcm</name>
    <name evidence="8" type="ORF">SAMN02982931_00865</name>
</gene>
<dbReference type="SUPFAM" id="SSF53335">
    <property type="entry name" value="S-adenosyl-L-methionine-dependent methyltransferases"/>
    <property type="match status" value="1"/>
</dbReference>
<dbReference type="PANTHER" id="PTHR11579:SF0">
    <property type="entry name" value="PROTEIN-L-ISOASPARTATE(D-ASPARTATE) O-METHYLTRANSFERASE"/>
    <property type="match status" value="1"/>
</dbReference>
<evidence type="ECO:0000256" key="1">
    <source>
        <dbReference type="ARBA" id="ARBA00004496"/>
    </source>
</evidence>
<dbReference type="AlphaFoldDB" id="A0A1G6ATY6"/>
<dbReference type="OrthoDB" id="9810066at2"/>
<comment type="function">
    <text evidence="7">Catalyzes the methyl esterification of L-isoaspartyl residues in peptides and proteins that result from spontaneous decomposition of normal L-aspartyl and L-asparaginyl residues. It plays a role in the repair and/or degradation of damaged proteins.</text>
</comment>
<evidence type="ECO:0000256" key="3">
    <source>
        <dbReference type="ARBA" id="ARBA00022490"/>
    </source>
</evidence>
<keyword evidence="5 7" id="KW-0808">Transferase</keyword>
<dbReference type="GO" id="GO:0005737">
    <property type="term" value="C:cytoplasm"/>
    <property type="evidence" value="ECO:0007669"/>
    <property type="project" value="UniProtKB-SubCell"/>
</dbReference>
<evidence type="ECO:0000313" key="8">
    <source>
        <dbReference type="EMBL" id="SDB11876.1"/>
    </source>
</evidence>
<dbReference type="GO" id="GO:0032259">
    <property type="term" value="P:methylation"/>
    <property type="evidence" value="ECO:0007669"/>
    <property type="project" value="UniProtKB-KW"/>
</dbReference>
<name>A0A1G6ATY6_9HYPH</name>
<dbReference type="FunFam" id="3.40.50.150:FF:000010">
    <property type="entry name" value="Protein-L-isoaspartate O-methyltransferase"/>
    <property type="match status" value="1"/>
</dbReference>
<evidence type="ECO:0000313" key="9">
    <source>
        <dbReference type="Proteomes" id="UP000199071"/>
    </source>
</evidence>
<comment type="catalytic activity">
    <reaction evidence="7">
        <text>[protein]-L-isoaspartate + S-adenosyl-L-methionine = [protein]-L-isoaspartate alpha-methyl ester + S-adenosyl-L-homocysteine</text>
        <dbReference type="Rhea" id="RHEA:12705"/>
        <dbReference type="Rhea" id="RHEA-COMP:12143"/>
        <dbReference type="Rhea" id="RHEA-COMP:12144"/>
        <dbReference type="ChEBI" id="CHEBI:57856"/>
        <dbReference type="ChEBI" id="CHEBI:59789"/>
        <dbReference type="ChEBI" id="CHEBI:90596"/>
        <dbReference type="ChEBI" id="CHEBI:90598"/>
        <dbReference type="EC" id="2.1.1.77"/>
    </reaction>
</comment>
<dbReference type="GO" id="GO:0004719">
    <property type="term" value="F:protein-L-isoaspartate (D-aspartate) O-methyltransferase activity"/>
    <property type="evidence" value="ECO:0007669"/>
    <property type="project" value="UniProtKB-UniRule"/>
</dbReference>
<dbReference type="Proteomes" id="UP000199071">
    <property type="component" value="Unassembled WGS sequence"/>
</dbReference>
<dbReference type="PROSITE" id="PS01279">
    <property type="entry name" value="PCMT"/>
    <property type="match status" value="1"/>
</dbReference>
<reference evidence="8 9" key="1">
    <citation type="submission" date="2016-10" db="EMBL/GenBank/DDBJ databases">
        <authorList>
            <person name="de Groot N.N."/>
        </authorList>
    </citation>
    <scope>NUCLEOTIDE SEQUENCE [LARGE SCALE GENOMIC DNA]</scope>
    <source>
        <strain evidence="8 9">ATCC 35022</strain>
    </source>
</reference>
<dbReference type="EMBL" id="FMXQ01000002">
    <property type="protein sequence ID" value="SDB11876.1"/>
    <property type="molecule type" value="Genomic_DNA"/>
</dbReference>
<dbReference type="RefSeq" id="WP_090875010.1">
    <property type="nucleotide sequence ID" value="NZ_FMXQ01000002.1"/>
</dbReference>
<feature type="active site" evidence="7">
    <location>
        <position position="66"/>
    </location>
</feature>
<dbReference type="NCBIfam" id="NF001453">
    <property type="entry name" value="PRK00312.1"/>
    <property type="match status" value="1"/>
</dbReference>
<dbReference type="InterPro" id="IPR029063">
    <property type="entry name" value="SAM-dependent_MTases_sf"/>
</dbReference>
<evidence type="ECO:0000256" key="6">
    <source>
        <dbReference type="ARBA" id="ARBA00022691"/>
    </source>
</evidence>
<dbReference type="EC" id="2.1.1.77" evidence="7"/>
<comment type="similarity">
    <text evidence="2 7">Belongs to the methyltransferase superfamily. L-isoaspartyl/D-aspartyl protein methyltransferase family.</text>
</comment>
<protein>
    <recommendedName>
        <fullName evidence="7">Protein-L-isoaspartate O-methyltransferase</fullName>
        <ecNumber evidence="7">2.1.1.77</ecNumber>
    </recommendedName>
    <alternativeName>
        <fullName evidence="7">L-isoaspartyl protein carboxyl methyltransferase</fullName>
    </alternativeName>
    <alternativeName>
        <fullName evidence="7">Protein L-isoaspartyl methyltransferase</fullName>
    </alternativeName>
    <alternativeName>
        <fullName evidence="7">Protein-beta-aspartate methyltransferase</fullName>
        <shortName evidence="7">PIMT</shortName>
    </alternativeName>
</protein>
<comment type="subcellular location">
    <subcellularLocation>
        <location evidence="1 7">Cytoplasm</location>
    </subcellularLocation>
</comment>
<dbReference type="GO" id="GO:0030091">
    <property type="term" value="P:protein repair"/>
    <property type="evidence" value="ECO:0007669"/>
    <property type="project" value="UniProtKB-UniRule"/>
</dbReference>
<proteinExistence type="inferred from homology"/>
<dbReference type="PANTHER" id="PTHR11579">
    <property type="entry name" value="PROTEIN-L-ISOASPARTATE O-METHYLTRANSFERASE"/>
    <property type="match status" value="1"/>
</dbReference>
<dbReference type="Gene3D" id="3.40.50.150">
    <property type="entry name" value="Vaccinia Virus protein VP39"/>
    <property type="match status" value="1"/>
</dbReference>
<keyword evidence="3 7" id="KW-0963">Cytoplasm</keyword>
<dbReference type="InterPro" id="IPR000682">
    <property type="entry name" value="PCMT"/>
</dbReference>
<dbReference type="STRING" id="665467.SAMN02982931_00865"/>
<evidence type="ECO:0000256" key="5">
    <source>
        <dbReference type="ARBA" id="ARBA00022679"/>
    </source>
</evidence>
<dbReference type="CDD" id="cd02440">
    <property type="entry name" value="AdoMet_MTases"/>
    <property type="match status" value="1"/>
</dbReference>
<organism evidence="8 9">
    <name type="scientific">Bauldia litoralis</name>
    <dbReference type="NCBI Taxonomy" id="665467"/>
    <lineage>
        <taxon>Bacteria</taxon>
        <taxon>Pseudomonadati</taxon>
        <taxon>Pseudomonadota</taxon>
        <taxon>Alphaproteobacteria</taxon>
        <taxon>Hyphomicrobiales</taxon>
        <taxon>Kaistiaceae</taxon>
        <taxon>Bauldia</taxon>
    </lineage>
</organism>
<sequence length="219" mass="24014">MPDLDEEERRVRIANLLLRLRRVGITDQRVVSAIEAVPRDLFVEAESRDEAYAERALPIECGQTISAPVIVGMMTMALKPQADDRILEIGTGSGYQAAVLSKLCGRVYTIDRFRTLVAAAESRFKTLKLTNITTLVGDGTLGWPEHAPFEKIIVTAAGEEVPEALFGQLRIGGILVAPVGPQDGVQILKRYTRTETGFDETDLGQVRFVPLIPGVAERL</sequence>
<dbReference type="NCBIfam" id="TIGR00080">
    <property type="entry name" value="pimt"/>
    <property type="match status" value="1"/>
</dbReference>
<evidence type="ECO:0000256" key="2">
    <source>
        <dbReference type="ARBA" id="ARBA00005369"/>
    </source>
</evidence>
<keyword evidence="4 7" id="KW-0489">Methyltransferase</keyword>
<keyword evidence="9" id="KW-1185">Reference proteome</keyword>
<evidence type="ECO:0000256" key="4">
    <source>
        <dbReference type="ARBA" id="ARBA00022603"/>
    </source>
</evidence>
<evidence type="ECO:0000256" key="7">
    <source>
        <dbReference type="HAMAP-Rule" id="MF_00090"/>
    </source>
</evidence>
<dbReference type="HAMAP" id="MF_00090">
    <property type="entry name" value="PIMT"/>
    <property type="match status" value="1"/>
</dbReference>